<sequence>MPQVPVVLRPVSLLLLLEYVLQRHAEPTTILVCSSREVLLRSLLQSVEGRQRNENSHDLLTPTLQLLKASRAINMAYCPSVQVLQAWLCSYITQSTPDSNHGTNAQVGPRASHRPARVPMLVVVNPIALHRETSAYSAQGLSRAFAAMVEAASKTNRRLVIGECSIPNTPNNANPDEDIDRQDEETTSEAPLYHAEHATVDPWEEDLSILNVTTKSFGAGERGWVGRTVKIGQVVGRWCQFESPF</sequence>
<evidence type="ECO:0000256" key="2">
    <source>
        <dbReference type="SAM" id="SignalP"/>
    </source>
</evidence>
<reference evidence="3" key="1">
    <citation type="journal article" date="2020" name="Stud. Mycol.">
        <title>101 Dothideomycetes genomes: a test case for predicting lifestyles and emergence of pathogens.</title>
        <authorList>
            <person name="Haridas S."/>
            <person name="Albert R."/>
            <person name="Binder M."/>
            <person name="Bloem J."/>
            <person name="Labutti K."/>
            <person name="Salamov A."/>
            <person name="Andreopoulos B."/>
            <person name="Baker S."/>
            <person name="Barry K."/>
            <person name="Bills G."/>
            <person name="Bluhm B."/>
            <person name="Cannon C."/>
            <person name="Castanera R."/>
            <person name="Culley D."/>
            <person name="Daum C."/>
            <person name="Ezra D."/>
            <person name="Gonzalez J."/>
            <person name="Henrissat B."/>
            <person name="Kuo A."/>
            <person name="Liang C."/>
            <person name="Lipzen A."/>
            <person name="Lutzoni F."/>
            <person name="Magnuson J."/>
            <person name="Mondo S."/>
            <person name="Nolan M."/>
            <person name="Ohm R."/>
            <person name="Pangilinan J."/>
            <person name="Park H.-J."/>
            <person name="Ramirez L."/>
            <person name="Alfaro M."/>
            <person name="Sun H."/>
            <person name="Tritt A."/>
            <person name="Yoshinaga Y."/>
            <person name="Zwiers L.-H."/>
            <person name="Turgeon B."/>
            <person name="Goodwin S."/>
            <person name="Spatafora J."/>
            <person name="Crous P."/>
            <person name="Grigoriev I."/>
        </authorList>
    </citation>
    <scope>NUCLEOTIDE SEQUENCE</scope>
    <source>
        <strain evidence="3">Tuck. ex Michener</strain>
    </source>
</reference>
<dbReference type="OrthoDB" id="5391496at2759"/>
<dbReference type="EMBL" id="ML991857">
    <property type="protein sequence ID" value="KAF2229671.1"/>
    <property type="molecule type" value="Genomic_DNA"/>
</dbReference>
<protein>
    <submittedName>
        <fullName evidence="3">Uncharacterized protein</fullName>
    </submittedName>
</protein>
<name>A0A6A6GVR3_VIRVR</name>
<keyword evidence="2" id="KW-0732">Signal</keyword>
<evidence type="ECO:0000313" key="4">
    <source>
        <dbReference type="Proteomes" id="UP000800092"/>
    </source>
</evidence>
<evidence type="ECO:0000256" key="1">
    <source>
        <dbReference type="SAM" id="MobiDB-lite"/>
    </source>
</evidence>
<feature type="signal peptide" evidence="2">
    <location>
        <begin position="1"/>
        <end position="25"/>
    </location>
</feature>
<dbReference type="AlphaFoldDB" id="A0A6A6GVR3"/>
<keyword evidence="4" id="KW-1185">Reference proteome</keyword>
<feature type="compositionally biased region" description="Acidic residues" evidence="1">
    <location>
        <begin position="175"/>
        <end position="187"/>
    </location>
</feature>
<organism evidence="3 4">
    <name type="scientific">Viridothelium virens</name>
    <name type="common">Speckled blister lichen</name>
    <name type="synonym">Trypethelium virens</name>
    <dbReference type="NCBI Taxonomy" id="1048519"/>
    <lineage>
        <taxon>Eukaryota</taxon>
        <taxon>Fungi</taxon>
        <taxon>Dikarya</taxon>
        <taxon>Ascomycota</taxon>
        <taxon>Pezizomycotina</taxon>
        <taxon>Dothideomycetes</taxon>
        <taxon>Dothideomycetes incertae sedis</taxon>
        <taxon>Trypetheliales</taxon>
        <taxon>Trypetheliaceae</taxon>
        <taxon>Viridothelium</taxon>
    </lineage>
</organism>
<evidence type="ECO:0000313" key="3">
    <source>
        <dbReference type="EMBL" id="KAF2229671.1"/>
    </source>
</evidence>
<feature type="chain" id="PRO_5025449169" evidence="2">
    <location>
        <begin position="26"/>
        <end position="245"/>
    </location>
</feature>
<accession>A0A6A6GVR3</accession>
<dbReference type="Proteomes" id="UP000800092">
    <property type="component" value="Unassembled WGS sequence"/>
</dbReference>
<gene>
    <name evidence="3" type="ORF">EV356DRAFT_455453</name>
</gene>
<proteinExistence type="predicted"/>
<feature type="region of interest" description="Disordered" evidence="1">
    <location>
        <begin position="164"/>
        <end position="188"/>
    </location>
</feature>